<protein>
    <submittedName>
        <fullName evidence="1">Type I-E CRISPR-associated protein Cas6/Cse3/CasE</fullName>
    </submittedName>
</protein>
<dbReference type="Pfam" id="PF08798">
    <property type="entry name" value="CRISPR_assoc"/>
    <property type="match status" value="1"/>
</dbReference>
<keyword evidence="2" id="KW-1185">Reference proteome</keyword>
<sequence>MYAAVLRLSRGDAKALRLTDAYSVHRAVYGLFADTRSAVQKQASLPSGILYADQGGDFHHRAILILADRLPNLTPDHGTVEYKIIQPAFLQHASYAFQVVVNPCRRDAQTGKILAVLGREAISDWFLERAAASWGFAVKPDNLQVEKLAVQRFKKGEQTVTHGSASLKGELEVIDRERFVASFRQGIGRGRAFGFGLLQIVPL</sequence>
<dbReference type="CDD" id="cd09727">
    <property type="entry name" value="Cas6_I-E"/>
    <property type="match status" value="1"/>
</dbReference>
<dbReference type="SUPFAM" id="SSF117987">
    <property type="entry name" value="CRISPR-associated protein"/>
    <property type="match status" value="1"/>
</dbReference>
<evidence type="ECO:0000313" key="1">
    <source>
        <dbReference type="EMBL" id="MBD9357838.1"/>
    </source>
</evidence>
<dbReference type="SMART" id="SM01101">
    <property type="entry name" value="CRISPR_assoc"/>
    <property type="match status" value="1"/>
</dbReference>
<dbReference type="Proteomes" id="UP000652176">
    <property type="component" value="Unassembled WGS sequence"/>
</dbReference>
<dbReference type="EMBL" id="JACXSS010000001">
    <property type="protein sequence ID" value="MBD9357838.1"/>
    <property type="molecule type" value="Genomic_DNA"/>
</dbReference>
<comment type="caution">
    <text evidence="1">The sequence shown here is derived from an EMBL/GenBank/DDBJ whole genome shotgun (WGS) entry which is preliminary data.</text>
</comment>
<evidence type="ECO:0000313" key="2">
    <source>
        <dbReference type="Proteomes" id="UP000652176"/>
    </source>
</evidence>
<reference evidence="1 2" key="1">
    <citation type="submission" date="2020-09" db="EMBL/GenBank/DDBJ databases">
        <title>Methylomonas albis sp. nov. and Methylomonas fluvii sp. nov.: Two cold-adapted methanotrophs from the River Elbe and an amended description of Methylovulum psychrotolerans strain Eb1.</title>
        <authorList>
            <person name="Bussmann I.K."/>
            <person name="Klings K.-W."/>
            <person name="Warnstedt J."/>
            <person name="Hoppert M."/>
            <person name="Saborowski A."/>
            <person name="Horn F."/>
            <person name="Liebner S."/>
        </authorList>
    </citation>
    <scope>NUCLEOTIDE SEQUENCE [LARGE SCALE GENOMIC DNA]</scope>
    <source>
        <strain evidence="1 2">EbA</strain>
    </source>
</reference>
<dbReference type="InterPro" id="IPR010179">
    <property type="entry name" value="CRISPR-assoc_prot_Cse3"/>
</dbReference>
<dbReference type="NCBIfam" id="TIGR01907">
    <property type="entry name" value="casE_Cse3"/>
    <property type="match status" value="1"/>
</dbReference>
<accession>A0ABR9D3Z9</accession>
<name>A0ABR9D3Z9_9GAMM</name>
<proteinExistence type="predicted"/>
<gene>
    <name evidence="1" type="primary">cas6e</name>
    <name evidence="1" type="ORF">IE877_18520</name>
</gene>
<organism evidence="1 2">
    <name type="scientific">Methylomonas albis</name>
    <dbReference type="NCBI Taxonomy" id="1854563"/>
    <lineage>
        <taxon>Bacteria</taxon>
        <taxon>Pseudomonadati</taxon>
        <taxon>Pseudomonadota</taxon>
        <taxon>Gammaproteobacteria</taxon>
        <taxon>Methylococcales</taxon>
        <taxon>Methylococcaceae</taxon>
        <taxon>Methylomonas</taxon>
    </lineage>
</organism>
<dbReference type="Gene3D" id="3.30.70.1210">
    <property type="entry name" value="Crispr-associated protein, domain 2"/>
    <property type="match status" value="1"/>
</dbReference>